<accession>A0AA95SPM8</accession>
<dbReference type="InterPro" id="IPR045584">
    <property type="entry name" value="Pilin-like"/>
</dbReference>
<evidence type="ECO:0000256" key="1">
    <source>
        <dbReference type="SAM" id="Phobius"/>
    </source>
</evidence>
<feature type="transmembrane region" description="Helical" evidence="1">
    <location>
        <begin position="20"/>
        <end position="40"/>
    </location>
</feature>
<dbReference type="Proteomes" id="UP001177769">
    <property type="component" value="Chromosome"/>
</dbReference>
<dbReference type="KEGG" id="pais:PFX98_19205"/>
<keyword evidence="1" id="KW-0812">Transmembrane</keyword>
<dbReference type="EMBL" id="CP116346">
    <property type="protein sequence ID" value="WIT11016.1"/>
    <property type="molecule type" value="Genomic_DNA"/>
</dbReference>
<keyword evidence="3" id="KW-1185">Reference proteome</keyword>
<dbReference type="RefSeq" id="WP_285232094.1">
    <property type="nucleotide sequence ID" value="NZ_CP116346.1"/>
</dbReference>
<evidence type="ECO:0000313" key="3">
    <source>
        <dbReference type="Proteomes" id="UP001177769"/>
    </source>
</evidence>
<dbReference type="Pfam" id="PF07963">
    <property type="entry name" value="N_methyl"/>
    <property type="match status" value="1"/>
</dbReference>
<dbReference type="SUPFAM" id="SSF54523">
    <property type="entry name" value="Pili subunits"/>
    <property type="match status" value="1"/>
</dbReference>
<proteinExistence type="predicted"/>
<keyword evidence="1" id="KW-0472">Membrane</keyword>
<protein>
    <submittedName>
        <fullName evidence="2">Prepilin-type N-terminal cleavage/methylation domain-containing protein</fullName>
    </submittedName>
</protein>
<keyword evidence="1" id="KW-1133">Transmembrane helix</keyword>
<reference evidence="2" key="1">
    <citation type="submission" date="2023-01" db="EMBL/GenBank/DDBJ databases">
        <title>Whole genome sequence of Paucibacter sp. S2-9 isolated from pond sediment.</title>
        <authorList>
            <person name="Jung J.Y."/>
        </authorList>
    </citation>
    <scope>NUCLEOTIDE SEQUENCE</scope>
    <source>
        <strain evidence="2">S2-9</strain>
    </source>
</reference>
<organism evidence="2 3">
    <name type="scientific">Paucibacter sediminis</name>
    <dbReference type="NCBI Taxonomy" id="3019553"/>
    <lineage>
        <taxon>Bacteria</taxon>
        <taxon>Pseudomonadati</taxon>
        <taxon>Pseudomonadota</taxon>
        <taxon>Betaproteobacteria</taxon>
        <taxon>Burkholderiales</taxon>
        <taxon>Sphaerotilaceae</taxon>
        <taxon>Roseateles</taxon>
    </lineage>
</organism>
<dbReference type="PROSITE" id="PS00409">
    <property type="entry name" value="PROKAR_NTER_METHYL"/>
    <property type="match status" value="1"/>
</dbReference>
<dbReference type="AlphaFoldDB" id="A0AA95SPM8"/>
<gene>
    <name evidence="2" type="ORF">PFX98_19205</name>
</gene>
<sequence length="233" mass="25480">MLNTRAATAALGRHQRGMTLVELMVGLTVGMIVVAGAVLLTTSQIGEHKRLILETQVQQDLRAAADLMLRELRQAGAWGQARNTVWTPSNAASSVNPYQDLEVKGGGTEVNYSYTKDSKDTPEDNRLTQDETYGFRLRASRLEYLIGGSYQPLTDPNTLKMTGFLVNVNSQGLALPDLCNGPCPPDQTPCMRVRDVTIRLEGEAAHDKDVVRTLTVRARVRNDQVVKTAPAAC</sequence>
<name>A0AA95SPM8_9BURK</name>
<evidence type="ECO:0000313" key="2">
    <source>
        <dbReference type="EMBL" id="WIT11016.1"/>
    </source>
</evidence>
<dbReference type="InterPro" id="IPR012902">
    <property type="entry name" value="N_methyl_site"/>
</dbReference>